<dbReference type="Gene3D" id="3.40.50.150">
    <property type="entry name" value="Vaccinia Virus protein VP39"/>
    <property type="match status" value="1"/>
</dbReference>
<evidence type="ECO:0000313" key="3">
    <source>
        <dbReference type="Proteomes" id="UP000261284"/>
    </source>
</evidence>
<evidence type="ECO:0000256" key="1">
    <source>
        <dbReference type="ARBA" id="ARBA00022679"/>
    </source>
</evidence>
<dbReference type="PANTHER" id="PTHR43861">
    <property type="entry name" value="TRANS-ACONITATE 2-METHYLTRANSFERASE-RELATED"/>
    <property type="match status" value="1"/>
</dbReference>
<dbReference type="SUPFAM" id="SSF53335">
    <property type="entry name" value="S-adenosyl-L-methionine-dependent methyltransferases"/>
    <property type="match status" value="1"/>
</dbReference>
<proteinExistence type="predicted"/>
<dbReference type="GO" id="GO:0008168">
    <property type="term" value="F:methyltransferase activity"/>
    <property type="evidence" value="ECO:0007669"/>
    <property type="project" value="UniProtKB-KW"/>
</dbReference>
<evidence type="ECO:0000313" key="2">
    <source>
        <dbReference type="EMBL" id="RFM27580.1"/>
    </source>
</evidence>
<organism evidence="2 3">
    <name type="scientific">Deminuibacter soli</name>
    <dbReference type="NCBI Taxonomy" id="2291815"/>
    <lineage>
        <taxon>Bacteria</taxon>
        <taxon>Pseudomonadati</taxon>
        <taxon>Bacteroidota</taxon>
        <taxon>Chitinophagia</taxon>
        <taxon>Chitinophagales</taxon>
        <taxon>Chitinophagaceae</taxon>
        <taxon>Deminuibacter</taxon>
    </lineage>
</organism>
<dbReference type="EMBL" id="QTJU01000004">
    <property type="protein sequence ID" value="RFM27580.1"/>
    <property type="molecule type" value="Genomic_DNA"/>
</dbReference>
<name>A0A3E1NI08_9BACT</name>
<reference evidence="2 3" key="1">
    <citation type="submission" date="2018-08" db="EMBL/GenBank/DDBJ databases">
        <title>Chitinophagaceae sp. K23C18032701, a novel bacterium isolated from forest soil.</title>
        <authorList>
            <person name="Wang C."/>
        </authorList>
    </citation>
    <scope>NUCLEOTIDE SEQUENCE [LARGE SCALE GENOMIC DNA]</scope>
    <source>
        <strain evidence="2 3">K23C18032701</strain>
    </source>
</reference>
<protein>
    <submittedName>
        <fullName evidence="2">Class I SAM-dependent methyltransferase</fullName>
    </submittedName>
</protein>
<dbReference type="GO" id="GO:0032259">
    <property type="term" value="P:methylation"/>
    <property type="evidence" value="ECO:0007669"/>
    <property type="project" value="UniProtKB-KW"/>
</dbReference>
<keyword evidence="1 2" id="KW-0808">Transferase</keyword>
<gene>
    <name evidence="2" type="ORF">DXN05_12735</name>
</gene>
<accession>A0A3E1NI08</accession>
<dbReference type="Proteomes" id="UP000261284">
    <property type="component" value="Unassembled WGS sequence"/>
</dbReference>
<keyword evidence="2" id="KW-0489">Methyltransferase</keyword>
<dbReference type="AlphaFoldDB" id="A0A3E1NI08"/>
<dbReference type="Pfam" id="PF13489">
    <property type="entry name" value="Methyltransf_23"/>
    <property type="match status" value="1"/>
</dbReference>
<dbReference type="RefSeq" id="WP_116847657.1">
    <property type="nucleotide sequence ID" value="NZ_QTJU01000004.1"/>
</dbReference>
<comment type="caution">
    <text evidence="2">The sequence shown here is derived from an EMBL/GenBank/DDBJ whole genome shotgun (WGS) entry which is preliminary data.</text>
</comment>
<dbReference type="PANTHER" id="PTHR43861:SF3">
    <property type="entry name" value="PUTATIVE (AFU_ORTHOLOGUE AFUA_2G14390)-RELATED"/>
    <property type="match status" value="1"/>
</dbReference>
<sequence length="298" mass="33855">MTETITYQACPCCGQSDISPALEAEDYTVSHEHFPIWECGSCTARFTQQVPAAAAIGRYYQSAEYVSHSETRKGIINRLYHMVRSYTLQSKRKLVQATSKKEKGVLLDVGAGTGAFAAVMQEAGWQVTGLEPDDIARANAQTHHQLTLQTLDSLYSLPDAQFDVITMWHVLEHVHDLHGYLTTFQRILKPGGVLLVAVPNYTSYDAQVYGAQWAAYDVPRHLYHFSPESMRRLMQQHGFRINGYEPMWFDSYYVSMLSERYRTGKNNLLRALWNGLRSNKKAASSYEKCSSVIYIMNK</sequence>
<dbReference type="OrthoDB" id="2370471at2"/>
<dbReference type="InterPro" id="IPR029063">
    <property type="entry name" value="SAM-dependent_MTases_sf"/>
</dbReference>
<keyword evidence="3" id="KW-1185">Reference proteome</keyword>
<dbReference type="CDD" id="cd02440">
    <property type="entry name" value="AdoMet_MTases"/>
    <property type="match status" value="1"/>
</dbReference>